<dbReference type="GO" id="GO:0005737">
    <property type="term" value="C:cytoplasm"/>
    <property type="evidence" value="ECO:0007669"/>
    <property type="project" value="InterPro"/>
</dbReference>
<name>A0A7G9Z976_9EURY</name>
<evidence type="ECO:0000256" key="5">
    <source>
        <dbReference type="ARBA" id="ARBA00023284"/>
    </source>
</evidence>
<dbReference type="EMBL" id="MT631669">
    <property type="protein sequence ID" value="QNO56810.1"/>
    <property type="molecule type" value="Genomic_DNA"/>
</dbReference>
<dbReference type="SUPFAM" id="SSF51905">
    <property type="entry name" value="FAD/NAD(P)-binding domain"/>
    <property type="match status" value="1"/>
</dbReference>
<keyword evidence="1" id="KW-0285">Flavoprotein</keyword>
<evidence type="ECO:0000313" key="7">
    <source>
        <dbReference type="EMBL" id="QNO56810.1"/>
    </source>
</evidence>
<keyword evidence="3 7" id="KW-0560">Oxidoreductase</keyword>
<evidence type="ECO:0000256" key="3">
    <source>
        <dbReference type="ARBA" id="ARBA00023002"/>
    </source>
</evidence>
<dbReference type="GO" id="GO:0019430">
    <property type="term" value="P:removal of superoxide radicals"/>
    <property type="evidence" value="ECO:0007669"/>
    <property type="project" value="InterPro"/>
</dbReference>
<evidence type="ECO:0000256" key="1">
    <source>
        <dbReference type="ARBA" id="ARBA00022630"/>
    </source>
</evidence>
<dbReference type="PANTHER" id="PTHR48105">
    <property type="entry name" value="THIOREDOXIN REDUCTASE 1-RELATED-RELATED"/>
    <property type="match status" value="1"/>
</dbReference>
<dbReference type="Pfam" id="PF07992">
    <property type="entry name" value="Pyr_redox_2"/>
    <property type="match status" value="1"/>
</dbReference>
<dbReference type="Gene3D" id="3.50.50.60">
    <property type="entry name" value="FAD/NAD(P)-binding domain"/>
    <property type="match status" value="2"/>
</dbReference>
<gene>
    <name evidence="7" type="primary">sudA</name>
    <name evidence="7" type="ORF">PBHDCIAJ_00008</name>
</gene>
<dbReference type="GO" id="GO:0004791">
    <property type="term" value="F:thioredoxin-disulfide reductase (NADPH) activity"/>
    <property type="evidence" value="ECO:0007669"/>
    <property type="project" value="InterPro"/>
</dbReference>
<protein>
    <submittedName>
        <fullName evidence="7">Sulfide dehydrogenase subunit alpha</fullName>
        <ecNumber evidence="7">1.8.1.19</ecNumber>
    </submittedName>
</protein>
<accession>A0A7G9Z976</accession>
<reference evidence="7" key="1">
    <citation type="submission" date="2020-06" db="EMBL/GenBank/DDBJ databases">
        <title>Unique genomic features of the anaerobic methanotrophic archaea.</title>
        <authorList>
            <person name="Chadwick G.L."/>
            <person name="Skennerton C.T."/>
            <person name="Laso-Perez R."/>
            <person name="Leu A.O."/>
            <person name="Speth D.R."/>
            <person name="Yu H."/>
            <person name="Morgan-Lang C."/>
            <person name="Hatzenpichler R."/>
            <person name="Goudeau D."/>
            <person name="Malmstrom R."/>
            <person name="Brazelton W.J."/>
            <person name="Woyke T."/>
            <person name="Hallam S.J."/>
            <person name="Tyson G.W."/>
            <person name="Wegener G."/>
            <person name="Boetius A."/>
            <person name="Orphan V."/>
        </authorList>
    </citation>
    <scope>NUCLEOTIDE SEQUENCE</scope>
</reference>
<feature type="domain" description="FAD/NAD(P)-binding" evidence="6">
    <location>
        <begin position="8"/>
        <end position="295"/>
    </location>
</feature>
<dbReference type="InterPro" id="IPR036188">
    <property type="entry name" value="FAD/NAD-bd_sf"/>
</dbReference>
<keyword evidence="2" id="KW-0274">FAD</keyword>
<dbReference type="NCBIfam" id="TIGR01292">
    <property type="entry name" value="TRX_reduct"/>
    <property type="match status" value="1"/>
</dbReference>
<dbReference type="EC" id="1.8.1.19" evidence="7"/>
<evidence type="ECO:0000259" key="6">
    <source>
        <dbReference type="Pfam" id="PF07992"/>
    </source>
</evidence>
<evidence type="ECO:0000256" key="2">
    <source>
        <dbReference type="ARBA" id="ARBA00022827"/>
    </source>
</evidence>
<organism evidence="7">
    <name type="scientific">Candidatus Methanophaga sp. ANME-1 ERB7</name>
    <dbReference type="NCBI Taxonomy" id="2759913"/>
    <lineage>
        <taxon>Archaea</taxon>
        <taxon>Methanobacteriati</taxon>
        <taxon>Methanobacteriota</taxon>
        <taxon>Stenosarchaea group</taxon>
        <taxon>Methanomicrobia</taxon>
        <taxon>Candidatus Methanophagales</taxon>
        <taxon>Candidatus Methanophagaceae</taxon>
        <taxon>Candidatus Methanophaga</taxon>
    </lineage>
</organism>
<dbReference type="PROSITE" id="PS00573">
    <property type="entry name" value="PYRIDINE_REDOX_2"/>
    <property type="match status" value="1"/>
</dbReference>
<dbReference type="InterPro" id="IPR050097">
    <property type="entry name" value="Ferredoxin-NADP_redctase_2"/>
</dbReference>
<dbReference type="InterPro" id="IPR005982">
    <property type="entry name" value="Thioredox_Rdtase"/>
</dbReference>
<proteinExistence type="predicted"/>
<keyword evidence="4" id="KW-1015">Disulfide bond</keyword>
<dbReference type="InterPro" id="IPR023753">
    <property type="entry name" value="FAD/NAD-binding_dom"/>
</dbReference>
<dbReference type="InterPro" id="IPR008255">
    <property type="entry name" value="Pyr_nucl-diS_OxRdtase_2_AS"/>
</dbReference>
<keyword evidence="5" id="KW-0676">Redox-active center</keyword>
<dbReference type="AlphaFoldDB" id="A0A7G9Z976"/>
<sequence length="314" mass="33960">MGNEDMENVVIAGSGPAGLTAAIYTARSGLNPLVLEGLVPGGQLIVSPEVENYPGFPEPISGMELMDRFRKQTEQFGARFKMEVIEKVKRGNDTFEVDTGTERIETGALIIATGAEARRLDIPSESKFYGKGVSGCATCDGAFFRDKEILVVGGGNTAIQDAVFLTRFASKVTIVHRRDYFRAVPAEMEKAKTNPKIEWLIPWVVEEIIGDNTVTGAVLKNRETGETQQIACSGIFVAIGHDPKSEAFKELVETDKNGFILVEAGSTRTSTPGVFACGDVCDPVYKQAVVAAGHGCMAAMDLEQYIYSKEEVKC</sequence>
<dbReference type="PRINTS" id="PR00469">
    <property type="entry name" value="PNDRDTASEII"/>
</dbReference>
<dbReference type="PRINTS" id="PR00368">
    <property type="entry name" value="FADPNR"/>
</dbReference>
<evidence type="ECO:0000256" key="4">
    <source>
        <dbReference type="ARBA" id="ARBA00023157"/>
    </source>
</evidence>